<dbReference type="EMBL" id="BMAO01020301">
    <property type="protein sequence ID" value="GFQ66425.1"/>
    <property type="molecule type" value="Genomic_DNA"/>
</dbReference>
<feature type="region of interest" description="Disordered" evidence="1">
    <location>
        <begin position="38"/>
        <end position="113"/>
    </location>
</feature>
<dbReference type="OrthoDB" id="6436624at2759"/>
<keyword evidence="3" id="KW-1185">Reference proteome</keyword>
<accession>A0A8X6K6B9</accession>
<dbReference type="AlphaFoldDB" id="A0A8X6K6B9"/>
<evidence type="ECO:0000313" key="3">
    <source>
        <dbReference type="Proteomes" id="UP000887116"/>
    </source>
</evidence>
<proteinExistence type="predicted"/>
<reference evidence="2" key="1">
    <citation type="submission" date="2020-07" db="EMBL/GenBank/DDBJ databases">
        <title>Multicomponent nature underlies the extraordinary mechanical properties of spider dragline silk.</title>
        <authorList>
            <person name="Kono N."/>
            <person name="Nakamura H."/>
            <person name="Mori M."/>
            <person name="Yoshida Y."/>
            <person name="Ohtoshi R."/>
            <person name="Malay A.D."/>
            <person name="Moran D.A.P."/>
            <person name="Tomita M."/>
            <person name="Numata K."/>
            <person name="Arakawa K."/>
        </authorList>
    </citation>
    <scope>NUCLEOTIDE SEQUENCE</scope>
</reference>
<evidence type="ECO:0000256" key="1">
    <source>
        <dbReference type="SAM" id="MobiDB-lite"/>
    </source>
</evidence>
<evidence type="ECO:0000313" key="2">
    <source>
        <dbReference type="EMBL" id="GFQ66425.1"/>
    </source>
</evidence>
<gene>
    <name evidence="2" type="ORF">TNCT_534241</name>
</gene>
<dbReference type="Proteomes" id="UP000887116">
    <property type="component" value="Unassembled WGS sequence"/>
</dbReference>
<organism evidence="2 3">
    <name type="scientific">Trichonephila clavata</name>
    <name type="common">Joro spider</name>
    <name type="synonym">Nephila clavata</name>
    <dbReference type="NCBI Taxonomy" id="2740835"/>
    <lineage>
        <taxon>Eukaryota</taxon>
        <taxon>Metazoa</taxon>
        <taxon>Ecdysozoa</taxon>
        <taxon>Arthropoda</taxon>
        <taxon>Chelicerata</taxon>
        <taxon>Arachnida</taxon>
        <taxon>Araneae</taxon>
        <taxon>Araneomorphae</taxon>
        <taxon>Entelegynae</taxon>
        <taxon>Araneoidea</taxon>
        <taxon>Nephilidae</taxon>
        <taxon>Trichonephila</taxon>
    </lineage>
</organism>
<feature type="compositionally biased region" description="Polar residues" evidence="1">
    <location>
        <begin position="65"/>
        <end position="88"/>
    </location>
</feature>
<sequence>MKTGCLKCSGEHRTGDCEIKEKIENPQCINCNEKGHLANSSKCSVFPQQKPKKGATENDTKKPVTFTSKITSSNLSYANATKNSQQGSARYATSEPANKKRSESGETSVNNTNTFGFMSAISEFRKLFQ</sequence>
<name>A0A8X6K6B9_TRICU</name>
<comment type="caution">
    <text evidence="2">The sequence shown here is derived from an EMBL/GenBank/DDBJ whole genome shotgun (WGS) entry which is preliminary data.</text>
</comment>
<protein>
    <submittedName>
        <fullName evidence="2">Uncharacterized protein</fullName>
    </submittedName>
</protein>
<feature type="compositionally biased region" description="Polar residues" evidence="1">
    <location>
        <begin position="38"/>
        <end position="47"/>
    </location>
</feature>